<comment type="subcellular location">
    <subcellularLocation>
        <location evidence="1 7">Cell membrane</location>
        <topology evidence="1 7">Multi-pass membrane protein</topology>
    </subcellularLocation>
</comment>
<keyword evidence="6 7" id="KW-0472">Membrane</keyword>
<proteinExistence type="inferred from homology"/>
<comment type="caution">
    <text evidence="10">The sequence shown here is derived from an EMBL/GenBank/DDBJ whole genome shotgun (WGS) entry which is preliminary data.</text>
</comment>
<dbReference type="RefSeq" id="WP_183723853.1">
    <property type="nucleotide sequence ID" value="NZ_JACHBW010000005.1"/>
</dbReference>
<feature type="transmembrane region" description="Helical" evidence="7">
    <location>
        <begin position="106"/>
        <end position="125"/>
    </location>
</feature>
<gene>
    <name evidence="10" type="ORF">F4827_002202</name>
</gene>
<feature type="transmembrane region" description="Helical" evidence="7">
    <location>
        <begin position="171"/>
        <end position="197"/>
    </location>
</feature>
<feature type="chain" id="PRO_5030845667" evidence="8">
    <location>
        <begin position="33"/>
        <end position="260"/>
    </location>
</feature>
<accession>A0A7W9TVT9</accession>
<evidence type="ECO:0000256" key="1">
    <source>
        <dbReference type="ARBA" id="ARBA00004651"/>
    </source>
</evidence>
<dbReference type="EMBL" id="JACHBW010000005">
    <property type="protein sequence ID" value="MBB6102353.1"/>
    <property type="molecule type" value="Genomic_DNA"/>
</dbReference>
<dbReference type="Proteomes" id="UP000571554">
    <property type="component" value="Unassembled WGS sequence"/>
</dbReference>
<feature type="domain" description="ABC transmembrane type-1" evidence="9">
    <location>
        <begin position="65"/>
        <end position="246"/>
    </location>
</feature>
<evidence type="ECO:0000256" key="3">
    <source>
        <dbReference type="ARBA" id="ARBA00022475"/>
    </source>
</evidence>
<evidence type="ECO:0000256" key="7">
    <source>
        <dbReference type="RuleBase" id="RU363032"/>
    </source>
</evidence>
<protein>
    <submittedName>
        <fullName evidence="10">Sulfonate transport system permease protein</fullName>
    </submittedName>
</protein>
<feature type="signal peptide" evidence="8">
    <location>
        <begin position="1"/>
        <end position="32"/>
    </location>
</feature>
<dbReference type="PANTHER" id="PTHR30151:SF38">
    <property type="entry name" value="ALIPHATIC SULFONATES TRANSPORT PERMEASE PROTEIN SSUC-RELATED"/>
    <property type="match status" value="1"/>
</dbReference>
<keyword evidence="8" id="KW-0732">Signal</keyword>
<feature type="transmembrane region" description="Helical" evidence="7">
    <location>
        <begin position="227"/>
        <end position="246"/>
    </location>
</feature>
<evidence type="ECO:0000256" key="2">
    <source>
        <dbReference type="ARBA" id="ARBA00022448"/>
    </source>
</evidence>
<evidence type="ECO:0000259" key="9">
    <source>
        <dbReference type="PROSITE" id="PS50928"/>
    </source>
</evidence>
<keyword evidence="3" id="KW-1003">Cell membrane</keyword>
<sequence>MTHSVSASPTLRRRARGLVLPLALLLAWQATALHDASNQYAFVPLGQIASACVELARSGELFIDLGASLRRTCIGLVCGSLGGVALGMGMALSPPLQRLFQPLFQGLRYVPLLGLIPLLSLWVGSGDFAKTFVIALAALYPMTTASFDALRRIDRRFFELAQSYELTRAAWLRDLLAPAMLPDLFAGLLQAVPIAWITATTSELLFNAGAGVGNLMQNAQAGARVDVLLVCVLGVTVLAVAMSALCERIAKRVLRWRDQA</sequence>
<keyword evidence="4 7" id="KW-0812">Transmembrane</keyword>
<keyword evidence="11" id="KW-1185">Reference proteome</keyword>
<feature type="transmembrane region" description="Helical" evidence="7">
    <location>
        <begin position="74"/>
        <end position="94"/>
    </location>
</feature>
<organism evidence="10 11">
    <name type="scientific">Paraburkholderia bannensis</name>
    <dbReference type="NCBI Taxonomy" id="765414"/>
    <lineage>
        <taxon>Bacteria</taxon>
        <taxon>Pseudomonadati</taxon>
        <taxon>Pseudomonadota</taxon>
        <taxon>Betaproteobacteria</taxon>
        <taxon>Burkholderiales</taxon>
        <taxon>Burkholderiaceae</taxon>
        <taxon>Paraburkholderia</taxon>
    </lineage>
</organism>
<evidence type="ECO:0000256" key="5">
    <source>
        <dbReference type="ARBA" id="ARBA00022989"/>
    </source>
</evidence>
<dbReference type="GO" id="GO:0055085">
    <property type="term" value="P:transmembrane transport"/>
    <property type="evidence" value="ECO:0007669"/>
    <property type="project" value="InterPro"/>
</dbReference>
<dbReference type="SUPFAM" id="SSF161098">
    <property type="entry name" value="MetI-like"/>
    <property type="match status" value="1"/>
</dbReference>
<dbReference type="InterPro" id="IPR000515">
    <property type="entry name" value="MetI-like"/>
</dbReference>
<comment type="similarity">
    <text evidence="7">Belongs to the binding-protein-dependent transport system permease family.</text>
</comment>
<evidence type="ECO:0000256" key="4">
    <source>
        <dbReference type="ARBA" id="ARBA00022692"/>
    </source>
</evidence>
<dbReference type="AlphaFoldDB" id="A0A7W9TVT9"/>
<keyword evidence="2 7" id="KW-0813">Transport</keyword>
<evidence type="ECO:0000256" key="8">
    <source>
        <dbReference type="SAM" id="SignalP"/>
    </source>
</evidence>
<evidence type="ECO:0000313" key="11">
    <source>
        <dbReference type="Proteomes" id="UP000571554"/>
    </source>
</evidence>
<evidence type="ECO:0000256" key="6">
    <source>
        <dbReference type="ARBA" id="ARBA00023136"/>
    </source>
</evidence>
<name>A0A7W9TVT9_9BURK</name>
<reference evidence="10 11" key="1">
    <citation type="submission" date="2020-08" db="EMBL/GenBank/DDBJ databases">
        <title>Above-ground endophytic microbial communities from plants in different locations in the United States.</title>
        <authorList>
            <person name="Frank C."/>
        </authorList>
    </citation>
    <scope>NUCLEOTIDE SEQUENCE [LARGE SCALE GENOMIC DNA]</scope>
    <source>
        <strain evidence="10 11">WP4_2_2</strain>
    </source>
</reference>
<dbReference type="InterPro" id="IPR035906">
    <property type="entry name" value="MetI-like_sf"/>
</dbReference>
<dbReference type="PANTHER" id="PTHR30151">
    <property type="entry name" value="ALKANE SULFONATE ABC TRANSPORTER-RELATED, MEMBRANE SUBUNIT"/>
    <property type="match status" value="1"/>
</dbReference>
<dbReference type="GO" id="GO:0005886">
    <property type="term" value="C:plasma membrane"/>
    <property type="evidence" value="ECO:0007669"/>
    <property type="project" value="UniProtKB-SubCell"/>
</dbReference>
<dbReference type="PROSITE" id="PS50928">
    <property type="entry name" value="ABC_TM1"/>
    <property type="match status" value="1"/>
</dbReference>
<evidence type="ECO:0000313" key="10">
    <source>
        <dbReference type="EMBL" id="MBB6102353.1"/>
    </source>
</evidence>
<dbReference type="Gene3D" id="1.10.3720.10">
    <property type="entry name" value="MetI-like"/>
    <property type="match status" value="1"/>
</dbReference>
<dbReference type="Pfam" id="PF00528">
    <property type="entry name" value="BPD_transp_1"/>
    <property type="match status" value="1"/>
</dbReference>
<keyword evidence="5 7" id="KW-1133">Transmembrane helix</keyword>